<keyword evidence="2" id="KW-1185">Reference proteome</keyword>
<dbReference type="OrthoDB" id="4304at2"/>
<name>A0A1H0VEK6_9BACT</name>
<protein>
    <recommendedName>
        <fullName evidence="3">DUF1850 domain-containing protein</fullName>
    </recommendedName>
</protein>
<proteinExistence type="predicted"/>
<evidence type="ECO:0008006" key="3">
    <source>
        <dbReference type="Google" id="ProtNLM"/>
    </source>
</evidence>
<sequence>MRDQLKAISHRPEKFRLTIAWLTITLSSLLIAAAIKPTNASELFLVFAKEQKQEKPVLQIPISYGEEFVLTYLHSYSKFPVHEHYRLISASQIELTRIVQRASQCSDIIFSQVNLREDGWLEMVPKNRITNEISFVAGSPDLGNHKVQVGLKQWRLSDWYEGGDVVVIRAEEH</sequence>
<gene>
    <name evidence="1" type="ORF">SAMN05660330_04020</name>
</gene>
<evidence type="ECO:0000313" key="1">
    <source>
        <dbReference type="EMBL" id="SDP76781.1"/>
    </source>
</evidence>
<dbReference type="EMBL" id="FNJI01000047">
    <property type="protein sequence ID" value="SDP76781.1"/>
    <property type="molecule type" value="Genomic_DNA"/>
</dbReference>
<organism evidence="1 2">
    <name type="scientific">Desulforhopalus singaporensis</name>
    <dbReference type="NCBI Taxonomy" id="91360"/>
    <lineage>
        <taxon>Bacteria</taxon>
        <taxon>Pseudomonadati</taxon>
        <taxon>Thermodesulfobacteriota</taxon>
        <taxon>Desulfobulbia</taxon>
        <taxon>Desulfobulbales</taxon>
        <taxon>Desulfocapsaceae</taxon>
        <taxon>Desulforhopalus</taxon>
    </lineage>
</organism>
<dbReference type="AlphaFoldDB" id="A0A1H0VEK6"/>
<dbReference type="STRING" id="91360.SAMN05660330_04020"/>
<accession>A0A1H0VEK6</accession>
<reference evidence="1 2" key="1">
    <citation type="submission" date="2016-10" db="EMBL/GenBank/DDBJ databases">
        <authorList>
            <person name="de Groot N.N."/>
        </authorList>
    </citation>
    <scope>NUCLEOTIDE SEQUENCE [LARGE SCALE GENOMIC DNA]</scope>
    <source>
        <strain evidence="1 2">DSM 12130</strain>
    </source>
</reference>
<dbReference type="Proteomes" id="UP000199073">
    <property type="component" value="Unassembled WGS sequence"/>
</dbReference>
<evidence type="ECO:0000313" key="2">
    <source>
        <dbReference type="Proteomes" id="UP000199073"/>
    </source>
</evidence>